<evidence type="ECO:0000313" key="1">
    <source>
        <dbReference type="EMBL" id="QRC97600.1"/>
    </source>
</evidence>
<dbReference type="PANTHER" id="PTHR43591:SF31">
    <property type="entry name" value="LAEA-LIKE, PUTATIVE (AFU_ORTHOLOGUE AFUA_8G01930)-RELATED"/>
    <property type="match status" value="1"/>
</dbReference>
<name>A0A7U2F2R6_PHANO</name>
<dbReference type="CDD" id="cd02440">
    <property type="entry name" value="AdoMet_MTases"/>
    <property type="match status" value="1"/>
</dbReference>
<dbReference type="OrthoDB" id="2013972at2759"/>
<keyword evidence="2" id="KW-1185">Reference proteome</keyword>
<dbReference type="AlphaFoldDB" id="A0A7U2F2R6"/>
<organism evidence="1 2">
    <name type="scientific">Phaeosphaeria nodorum (strain SN15 / ATCC MYA-4574 / FGSC 10173)</name>
    <name type="common">Glume blotch fungus</name>
    <name type="synonym">Parastagonospora nodorum</name>
    <dbReference type="NCBI Taxonomy" id="321614"/>
    <lineage>
        <taxon>Eukaryota</taxon>
        <taxon>Fungi</taxon>
        <taxon>Dikarya</taxon>
        <taxon>Ascomycota</taxon>
        <taxon>Pezizomycotina</taxon>
        <taxon>Dothideomycetes</taxon>
        <taxon>Pleosporomycetidae</taxon>
        <taxon>Pleosporales</taxon>
        <taxon>Pleosporineae</taxon>
        <taxon>Phaeosphaeriaceae</taxon>
        <taxon>Parastagonospora</taxon>
    </lineage>
</organism>
<dbReference type="Gene3D" id="3.40.50.150">
    <property type="entry name" value="Vaccinia Virus protein VP39"/>
    <property type="match status" value="1"/>
</dbReference>
<dbReference type="PANTHER" id="PTHR43591">
    <property type="entry name" value="METHYLTRANSFERASE"/>
    <property type="match status" value="1"/>
</dbReference>
<accession>A0A7U2F2R6</accession>
<evidence type="ECO:0008006" key="3">
    <source>
        <dbReference type="Google" id="ProtNLM"/>
    </source>
</evidence>
<dbReference type="SUPFAM" id="SSF53335">
    <property type="entry name" value="S-adenosyl-L-methionine-dependent methyltransferases"/>
    <property type="match status" value="1"/>
</dbReference>
<dbReference type="Proteomes" id="UP000663193">
    <property type="component" value="Chromosome 7"/>
</dbReference>
<protein>
    <recommendedName>
        <fullName evidence="3">S-adenosyl-L-methionine-dependent methyltransferase</fullName>
    </recommendedName>
</protein>
<evidence type="ECO:0000313" key="2">
    <source>
        <dbReference type="Proteomes" id="UP000663193"/>
    </source>
</evidence>
<dbReference type="EMBL" id="CP069029">
    <property type="protein sequence ID" value="QRC97600.1"/>
    <property type="molecule type" value="Genomic_DNA"/>
</dbReference>
<reference evidence="2" key="1">
    <citation type="journal article" date="2021" name="BMC Genomics">
        <title>Chromosome-level genome assembly and manually-curated proteome of model necrotroph Parastagonospora nodorum Sn15 reveals a genome-wide trove of candidate effector homologs, and redundancy of virulence-related functions within an accessory chromosome.</title>
        <authorList>
            <person name="Bertazzoni S."/>
            <person name="Jones D.A.B."/>
            <person name="Phan H.T."/>
            <person name="Tan K.-C."/>
            <person name="Hane J.K."/>
        </authorList>
    </citation>
    <scope>NUCLEOTIDE SEQUENCE [LARGE SCALE GENOMIC DNA]</scope>
    <source>
        <strain evidence="2">SN15 / ATCC MYA-4574 / FGSC 10173)</strain>
    </source>
</reference>
<dbReference type="InterPro" id="IPR029063">
    <property type="entry name" value="SAM-dependent_MTases_sf"/>
</dbReference>
<gene>
    <name evidence="1" type="ORF">JI435_086270</name>
</gene>
<proteinExistence type="predicted"/>
<sequence length="329" mass="37376">MADAEITVDSEEFSDSGYAESTSTSYLSSIASSILRGVDENGRRYASYGKTLQGMPIDEEEQDRNDLQHAKFMLLLNSKLHLAPISEDPQKILDMGTGSGIWAMDMADKYPSATITGVDLAPTQPTWVPPNLQFEIEDIEEDWLYSKNSFDFIFGRELLMAIRDWPKVIQQAYDHLKPGGYLELEMTYPKTYCEDNSIDLETSAYAETARLLFECGRQMNVPWEASLEWKEQFKAVGFEDVTETILPIPIGRWPRDKDLKKVGSFELANIDQGLDSFLLRGFTTALQRSESELRILTALARRELFNPRHHMNVRFVVVHGRKPVATAQS</sequence>
<dbReference type="VEuPathDB" id="FungiDB:JI435_086270"/>
<dbReference type="Pfam" id="PF13489">
    <property type="entry name" value="Methyltransf_23"/>
    <property type="match status" value="1"/>
</dbReference>